<evidence type="ECO:0000313" key="14">
    <source>
        <dbReference type="EMBL" id="ODB96372.1"/>
    </source>
</evidence>
<comment type="catalytic activity">
    <reaction evidence="8 10 11">
        <text>2-(2-carboxy-4-methylthiazol-5-yl)ethyl phosphate + 4-amino-2-methyl-5-(diphosphooxymethyl)pyrimidine + 2 H(+) = thiamine phosphate + CO2 + diphosphate</text>
        <dbReference type="Rhea" id="RHEA:47848"/>
        <dbReference type="ChEBI" id="CHEBI:15378"/>
        <dbReference type="ChEBI" id="CHEBI:16526"/>
        <dbReference type="ChEBI" id="CHEBI:33019"/>
        <dbReference type="ChEBI" id="CHEBI:37575"/>
        <dbReference type="ChEBI" id="CHEBI:57841"/>
        <dbReference type="ChEBI" id="CHEBI:62890"/>
        <dbReference type="EC" id="2.5.1.3"/>
    </reaction>
</comment>
<comment type="catalytic activity">
    <reaction evidence="9 10 11">
        <text>2-[(2R,5Z)-2-carboxy-4-methylthiazol-5(2H)-ylidene]ethyl phosphate + 4-amino-2-methyl-5-(diphosphooxymethyl)pyrimidine + 2 H(+) = thiamine phosphate + CO2 + diphosphate</text>
        <dbReference type="Rhea" id="RHEA:47844"/>
        <dbReference type="ChEBI" id="CHEBI:15378"/>
        <dbReference type="ChEBI" id="CHEBI:16526"/>
        <dbReference type="ChEBI" id="CHEBI:33019"/>
        <dbReference type="ChEBI" id="CHEBI:37575"/>
        <dbReference type="ChEBI" id="CHEBI:57841"/>
        <dbReference type="ChEBI" id="CHEBI:62899"/>
        <dbReference type="EC" id="2.5.1.3"/>
    </reaction>
</comment>
<dbReference type="Pfam" id="PF02581">
    <property type="entry name" value="TMP-TENI"/>
    <property type="match status" value="1"/>
</dbReference>
<keyword evidence="15" id="KW-1185">Reference proteome</keyword>
<dbReference type="FunFam" id="3.20.20.70:FF:000096">
    <property type="entry name" value="Thiamine-phosphate synthase"/>
    <property type="match status" value="1"/>
</dbReference>
<feature type="binding site" evidence="10">
    <location>
        <position position="141"/>
    </location>
    <ligand>
        <name>4-amino-2-methyl-5-(diphosphooxymethyl)pyrimidine</name>
        <dbReference type="ChEBI" id="CHEBI:57841"/>
    </ligand>
</feature>
<sequence>MSETDRYRGLYAITDSQLCPPERILQQVEAALTGGARIIQYRDKRQQRTGCEMQVREILKLCERANALLIINDDIELALASKAHGVHLGREDATLSEARARLGPTAVIGVSCYNRLELASEAAEKGADYVAFGRFFPSRTKPDAVSADPELLASARETIRKPLVAIGGITHENGAQLIAAGADMLAVIEAVFGQPDIEAASRRLSALFSPQENNNESF</sequence>
<dbReference type="NCBIfam" id="TIGR00693">
    <property type="entry name" value="thiE"/>
    <property type="match status" value="1"/>
</dbReference>
<keyword evidence="4 10" id="KW-0479">Metal-binding</keyword>
<dbReference type="GO" id="GO:0004789">
    <property type="term" value="F:thiamine-phosphate diphosphorylase activity"/>
    <property type="evidence" value="ECO:0007669"/>
    <property type="project" value="UniProtKB-UniRule"/>
</dbReference>
<accession>A0A1E2UPC4</accession>
<dbReference type="Gene3D" id="3.20.20.70">
    <property type="entry name" value="Aldolase class I"/>
    <property type="match status" value="1"/>
</dbReference>
<dbReference type="GO" id="GO:0009228">
    <property type="term" value="P:thiamine biosynthetic process"/>
    <property type="evidence" value="ECO:0007669"/>
    <property type="project" value="UniProtKB-KW"/>
</dbReference>
<feature type="binding site" evidence="10">
    <location>
        <position position="168"/>
    </location>
    <ligand>
        <name>2-[(2R,5Z)-2-carboxy-4-methylthiazol-5(2H)-ylidene]ethyl phosphate</name>
        <dbReference type="ChEBI" id="CHEBI:62899"/>
    </ligand>
</feature>
<dbReference type="STRING" id="1818881.A3196_06115"/>
<dbReference type="PANTHER" id="PTHR20857:SF15">
    <property type="entry name" value="THIAMINE-PHOSPHATE SYNTHASE"/>
    <property type="match status" value="1"/>
</dbReference>
<feature type="binding site" evidence="10">
    <location>
        <position position="73"/>
    </location>
    <ligand>
        <name>Mg(2+)</name>
        <dbReference type="ChEBI" id="CHEBI:18420"/>
    </ligand>
</feature>
<evidence type="ECO:0000256" key="8">
    <source>
        <dbReference type="ARBA" id="ARBA00047851"/>
    </source>
</evidence>
<evidence type="ECO:0000256" key="7">
    <source>
        <dbReference type="ARBA" id="ARBA00047334"/>
    </source>
</evidence>
<name>A0A1E2UPC4_9GAMM</name>
<reference evidence="14 15" key="1">
    <citation type="submission" date="2016-03" db="EMBL/GenBank/DDBJ databases">
        <title>Chemosynthetic sulphur-oxidizing symbionts of marine invertebrate animals are capable of nitrogen fixation.</title>
        <authorList>
            <person name="Petersen J.M."/>
            <person name="Kemper A."/>
            <person name="Gruber-Vodicka H."/>
            <person name="Cardini U."/>
            <person name="Geest Mvander."/>
            <person name="Kleiner M."/>
            <person name="Bulgheresi S."/>
            <person name="Fussmann M."/>
            <person name="Herbold C."/>
            <person name="Seah B.K.B."/>
            <person name="Antony C.Paul."/>
            <person name="Liu D."/>
            <person name="Belitz A."/>
            <person name="Weber M."/>
        </authorList>
    </citation>
    <scope>NUCLEOTIDE SEQUENCE [LARGE SCALE GENOMIC DNA]</scope>
    <source>
        <strain evidence="14">G_D</strain>
    </source>
</reference>
<evidence type="ECO:0000256" key="6">
    <source>
        <dbReference type="ARBA" id="ARBA00022977"/>
    </source>
</evidence>
<dbReference type="AlphaFoldDB" id="A0A1E2UPC4"/>
<evidence type="ECO:0000259" key="13">
    <source>
        <dbReference type="Pfam" id="PF02581"/>
    </source>
</evidence>
<feature type="binding site" evidence="10">
    <location>
        <position position="72"/>
    </location>
    <ligand>
        <name>4-amino-2-methyl-5-(diphosphooxymethyl)pyrimidine</name>
        <dbReference type="ChEBI" id="CHEBI:57841"/>
    </ligand>
</feature>
<comment type="caution">
    <text evidence="10">Lacks conserved residue(s) required for the propagation of feature annotation.</text>
</comment>
<dbReference type="InterPro" id="IPR036206">
    <property type="entry name" value="ThiamineP_synth_sf"/>
</dbReference>
<feature type="domain" description="Thiamine phosphate synthase/TenI" evidence="13">
    <location>
        <begin position="10"/>
        <end position="191"/>
    </location>
</feature>
<evidence type="ECO:0000256" key="5">
    <source>
        <dbReference type="ARBA" id="ARBA00022842"/>
    </source>
</evidence>
<dbReference type="PANTHER" id="PTHR20857">
    <property type="entry name" value="THIAMINE-PHOSPHATE PYROPHOSPHORYLASE"/>
    <property type="match status" value="1"/>
</dbReference>
<dbReference type="UniPathway" id="UPA00060">
    <property type="reaction ID" value="UER00141"/>
</dbReference>
<protein>
    <recommendedName>
        <fullName evidence="10">Thiamine-phosphate synthase</fullName>
        <shortName evidence="10">TP synthase</shortName>
        <shortName evidence="10">TPS</shortName>
        <ecNumber evidence="10">2.5.1.3</ecNumber>
    </recommendedName>
    <alternativeName>
        <fullName evidence="10">Thiamine-phosphate pyrophosphorylase</fullName>
        <shortName evidence="10">TMP pyrophosphorylase</shortName>
        <shortName evidence="10">TMP-PPase</shortName>
    </alternativeName>
</protein>
<dbReference type="CDD" id="cd00564">
    <property type="entry name" value="TMP_TenI"/>
    <property type="match status" value="1"/>
</dbReference>
<comment type="pathway">
    <text evidence="2 10 12">Cofactor biosynthesis; thiamine diphosphate biosynthesis; thiamine phosphate from 4-amino-2-methyl-5-diphosphomethylpyrimidine and 4-methyl-5-(2-phosphoethyl)-thiazole: step 1/1.</text>
</comment>
<gene>
    <name evidence="10" type="primary">thiE</name>
    <name evidence="14" type="ORF">A3196_06115</name>
</gene>
<comment type="function">
    <text evidence="1 10">Condenses 4-methyl-5-(beta-hydroxyethyl)thiazole monophosphate (THZ-P) and 2-methyl-4-amino-5-hydroxymethyl pyrimidine pyrophosphate (HMP-PP) to form thiamine monophosphate (TMP).</text>
</comment>
<dbReference type="GO" id="GO:0009229">
    <property type="term" value="P:thiamine diphosphate biosynthetic process"/>
    <property type="evidence" value="ECO:0007669"/>
    <property type="project" value="UniProtKB-UniRule"/>
</dbReference>
<dbReference type="InterPro" id="IPR034291">
    <property type="entry name" value="TMP_synthase"/>
</dbReference>
<keyword evidence="5 10" id="KW-0460">Magnesium</keyword>
<evidence type="ECO:0000256" key="12">
    <source>
        <dbReference type="RuleBase" id="RU004253"/>
    </source>
</evidence>
<evidence type="ECO:0000256" key="4">
    <source>
        <dbReference type="ARBA" id="ARBA00022723"/>
    </source>
</evidence>
<evidence type="ECO:0000256" key="3">
    <source>
        <dbReference type="ARBA" id="ARBA00022679"/>
    </source>
</evidence>
<keyword evidence="3 10" id="KW-0808">Transferase</keyword>
<dbReference type="EMBL" id="LVJZ01000003">
    <property type="protein sequence ID" value="ODB96372.1"/>
    <property type="molecule type" value="Genomic_DNA"/>
</dbReference>
<dbReference type="OrthoDB" id="9789949at2"/>
<organism evidence="14 15">
    <name type="scientific">Candidatus Thiodiazotropha endoloripes</name>
    <dbReference type="NCBI Taxonomy" id="1818881"/>
    <lineage>
        <taxon>Bacteria</taxon>
        <taxon>Pseudomonadati</taxon>
        <taxon>Pseudomonadota</taxon>
        <taxon>Gammaproteobacteria</taxon>
        <taxon>Chromatiales</taxon>
        <taxon>Sedimenticolaceae</taxon>
        <taxon>Candidatus Thiodiazotropha</taxon>
    </lineage>
</organism>
<keyword evidence="6 10" id="KW-0784">Thiamine biosynthesis</keyword>
<dbReference type="InterPro" id="IPR013785">
    <property type="entry name" value="Aldolase_TIM"/>
</dbReference>
<comment type="similarity">
    <text evidence="10 11">Belongs to the thiamine-phosphate synthase family.</text>
</comment>
<feature type="binding site" evidence="10">
    <location>
        <begin position="138"/>
        <end position="140"/>
    </location>
    <ligand>
        <name>2-[(2R,5Z)-2-carboxy-4-methylthiazol-5(2H)-ylidene]ethyl phosphate</name>
        <dbReference type="ChEBI" id="CHEBI:62899"/>
    </ligand>
</feature>
<evidence type="ECO:0000256" key="11">
    <source>
        <dbReference type="RuleBase" id="RU003826"/>
    </source>
</evidence>
<comment type="catalytic activity">
    <reaction evidence="7 10 11">
        <text>4-methyl-5-(2-phosphooxyethyl)-thiazole + 4-amino-2-methyl-5-(diphosphooxymethyl)pyrimidine + H(+) = thiamine phosphate + diphosphate</text>
        <dbReference type="Rhea" id="RHEA:22328"/>
        <dbReference type="ChEBI" id="CHEBI:15378"/>
        <dbReference type="ChEBI" id="CHEBI:33019"/>
        <dbReference type="ChEBI" id="CHEBI:37575"/>
        <dbReference type="ChEBI" id="CHEBI:57841"/>
        <dbReference type="ChEBI" id="CHEBI:58296"/>
        <dbReference type="EC" id="2.5.1.3"/>
    </reaction>
</comment>
<evidence type="ECO:0000256" key="1">
    <source>
        <dbReference type="ARBA" id="ARBA00003814"/>
    </source>
</evidence>
<evidence type="ECO:0000256" key="10">
    <source>
        <dbReference type="HAMAP-Rule" id="MF_00097"/>
    </source>
</evidence>
<proteinExistence type="inferred from homology"/>
<comment type="caution">
    <text evidence="14">The sequence shown here is derived from an EMBL/GenBank/DDBJ whole genome shotgun (WGS) entry which is preliminary data.</text>
</comment>
<evidence type="ECO:0000256" key="2">
    <source>
        <dbReference type="ARBA" id="ARBA00005165"/>
    </source>
</evidence>
<feature type="binding site" evidence="10">
    <location>
        <begin position="40"/>
        <end position="44"/>
    </location>
    <ligand>
        <name>4-amino-2-methyl-5-(diphosphooxymethyl)pyrimidine</name>
        <dbReference type="ChEBI" id="CHEBI:57841"/>
    </ligand>
</feature>
<dbReference type="InterPro" id="IPR022998">
    <property type="entry name" value="ThiamineP_synth_TenI"/>
</dbReference>
<dbReference type="Proteomes" id="UP000094849">
    <property type="component" value="Unassembled WGS sequence"/>
</dbReference>
<dbReference type="SUPFAM" id="SSF51391">
    <property type="entry name" value="Thiamin phosphate synthase"/>
    <property type="match status" value="1"/>
</dbReference>
<dbReference type="RefSeq" id="WP_069019400.1">
    <property type="nucleotide sequence ID" value="NZ_LVJY01000003.1"/>
</dbReference>
<feature type="binding site" evidence="10">
    <location>
        <position position="92"/>
    </location>
    <ligand>
        <name>Mg(2+)</name>
        <dbReference type="ChEBI" id="CHEBI:18420"/>
    </ligand>
</feature>
<dbReference type="EC" id="2.5.1.3" evidence="10"/>
<dbReference type="GO" id="GO:0000287">
    <property type="term" value="F:magnesium ion binding"/>
    <property type="evidence" value="ECO:0007669"/>
    <property type="project" value="UniProtKB-UniRule"/>
</dbReference>
<evidence type="ECO:0000256" key="9">
    <source>
        <dbReference type="ARBA" id="ARBA00047883"/>
    </source>
</evidence>
<feature type="binding site" evidence="10">
    <location>
        <position position="111"/>
    </location>
    <ligand>
        <name>4-amino-2-methyl-5-(diphosphooxymethyl)pyrimidine</name>
        <dbReference type="ChEBI" id="CHEBI:57841"/>
    </ligand>
</feature>
<evidence type="ECO:0000313" key="15">
    <source>
        <dbReference type="Proteomes" id="UP000094849"/>
    </source>
</evidence>
<dbReference type="GO" id="GO:0005737">
    <property type="term" value="C:cytoplasm"/>
    <property type="evidence" value="ECO:0007669"/>
    <property type="project" value="TreeGrafter"/>
</dbReference>
<comment type="cofactor">
    <cofactor evidence="10">
        <name>Mg(2+)</name>
        <dbReference type="ChEBI" id="CHEBI:18420"/>
    </cofactor>
    <text evidence="10">Binds 1 Mg(2+) ion per subunit.</text>
</comment>
<dbReference type="HAMAP" id="MF_00097">
    <property type="entry name" value="TMP_synthase"/>
    <property type="match status" value="1"/>
</dbReference>